<dbReference type="InterPro" id="IPR001789">
    <property type="entry name" value="Sig_transdc_resp-reg_receiver"/>
</dbReference>
<evidence type="ECO:0000256" key="2">
    <source>
        <dbReference type="SAM" id="MobiDB-lite"/>
    </source>
</evidence>
<dbReference type="SMART" id="SM00448">
    <property type="entry name" value="REC"/>
    <property type="match status" value="1"/>
</dbReference>
<dbReference type="EMBL" id="MJGC01000041">
    <property type="protein sequence ID" value="OEJ76083.1"/>
    <property type="molecule type" value="Genomic_DNA"/>
</dbReference>
<feature type="modified residue" description="4-aspartylphosphate" evidence="1">
    <location>
        <position position="77"/>
    </location>
</feature>
<evidence type="ECO:0000259" key="3">
    <source>
        <dbReference type="PROSITE" id="PS50110"/>
    </source>
</evidence>
<dbReference type="SUPFAM" id="SSF52172">
    <property type="entry name" value="CheY-like"/>
    <property type="match status" value="1"/>
</dbReference>
<organism evidence="5">
    <name type="scientific">Desertifilum tharense IPPAS B-1220</name>
    <dbReference type="NCBI Taxonomy" id="1781255"/>
    <lineage>
        <taxon>Bacteria</taxon>
        <taxon>Bacillati</taxon>
        <taxon>Cyanobacteriota</taxon>
        <taxon>Cyanophyceae</taxon>
        <taxon>Desertifilales</taxon>
        <taxon>Desertifilaceae</taxon>
        <taxon>Desertifilum</taxon>
    </lineage>
</organism>
<dbReference type="InterPro" id="IPR043128">
    <property type="entry name" value="Rev_trsase/Diguanyl_cyclase"/>
</dbReference>
<dbReference type="RefSeq" id="WP_069966241.1">
    <property type="nucleotide sequence ID" value="NZ_CM124774.1"/>
</dbReference>
<proteinExistence type="predicted"/>
<sequence length="334" mass="37175">MTVPHFLNSRQSPSDSSDLSKSDPDAPLVLIVDDNWLIQDLLRQMMEKDGYQVVTANSGQQALEVFARLQPDIVLLDASMPVMDGYTCCQLIQALPGGDRTPVLMITALEDTESVNRVFEAGAIDFVTKPINWAVLRQRVKRLLQQANLYKQLQTANSELQRLVSIDSLTQVANRRCFDETLEHELVRMSREQMPLALILCDVDFFKLYNDTYGHLEGDWCLKKIARAISDAVCRPGDLVARYGGEEFAIILPRTDAAGAVEVAKRVRNSVNQLQIPHAASQVSDYITVSMGITCTLPGEEVTPAKLIRAADIGLYRAKAQGRDRHSDLETTAE</sequence>
<dbReference type="NCBIfam" id="TIGR00254">
    <property type="entry name" value="GGDEF"/>
    <property type="match status" value="1"/>
</dbReference>
<dbReference type="Pfam" id="PF00990">
    <property type="entry name" value="GGDEF"/>
    <property type="match status" value="1"/>
</dbReference>
<dbReference type="InterPro" id="IPR011006">
    <property type="entry name" value="CheY-like_superfamily"/>
</dbReference>
<dbReference type="STRING" id="1781255.BH720_05860"/>
<dbReference type="PANTHER" id="PTHR45138">
    <property type="entry name" value="REGULATORY COMPONENTS OF SENSORY TRANSDUCTION SYSTEM"/>
    <property type="match status" value="1"/>
</dbReference>
<accession>A0A1E5QP12</accession>
<comment type="caution">
    <text evidence="5">The sequence shown here is derived from an EMBL/GenBank/DDBJ whole genome shotgun (WGS) entry which is preliminary data.</text>
</comment>
<dbReference type="Gene3D" id="3.40.50.2300">
    <property type="match status" value="1"/>
</dbReference>
<dbReference type="OrthoDB" id="453368at2"/>
<dbReference type="GO" id="GO:0000160">
    <property type="term" value="P:phosphorelay signal transduction system"/>
    <property type="evidence" value="ECO:0007669"/>
    <property type="project" value="InterPro"/>
</dbReference>
<dbReference type="AlphaFoldDB" id="A0A1E5QP12"/>
<dbReference type="SUPFAM" id="SSF55073">
    <property type="entry name" value="Nucleotide cyclase"/>
    <property type="match status" value="1"/>
</dbReference>
<dbReference type="SMART" id="SM00267">
    <property type="entry name" value="GGDEF"/>
    <property type="match status" value="1"/>
</dbReference>
<protein>
    <submittedName>
        <fullName evidence="5">Diguanylate cyclase response regulator</fullName>
    </submittedName>
</protein>
<gene>
    <name evidence="5" type="ORF">BH720_05860</name>
</gene>
<dbReference type="InterPro" id="IPR029787">
    <property type="entry name" value="Nucleotide_cyclase"/>
</dbReference>
<dbReference type="FunFam" id="3.30.70.270:FF:000001">
    <property type="entry name" value="Diguanylate cyclase domain protein"/>
    <property type="match status" value="1"/>
</dbReference>
<dbReference type="GO" id="GO:0052621">
    <property type="term" value="F:diguanylate cyclase activity"/>
    <property type="evidence" value="ECO:0007669"/>
    <property type="project" value="TreeGrafter"/>
</dbReference>
<reference evidence="5" key="1">
    <citation type="submission" date="2016-09" db="EMBL/GenBank/DDBJ databases">
        <title>Draft genome of thermotolerant cyanobacterium Desertifilum sp. strain IPPAS B-1220.</title>
        <authorList>
            <person name="Sinetova M.A."/>
            <person name="Bolakhan K."/>
            <person name="Zayadan B.K."/>
            <person name="Mironov K.S."/>
            <person name="Ustinova V."/>
            <person name="Kupriyanova E.V."/>
            <person name="Sidorov R.A."/>
            <person name="Skrypnik A.N."/>
            <person name="Gogoleva N.E."/>
            <person name="Gogolev Y.V."/>
            <person name="Los D.A."/>
        </authorList>
    </citation>
    <scope>NUCLEOTIDE SEQUENCE [LARGE SCALE GENOMIC DNA]</scope>
    <source>
        <strain evidence="5">IPPAS B-1220</strain>
    </source>
</reference>
<dbReference type="GO" id="GO:0005886">
    <property type="term" value="C:plasma membrane"/>
    <property type="evidence" value="ECO:0007669"/>
    <property type="project" value="TreeGrafter"/>
</dbReference>
<feature type="region of interest" description="Disordered" evidence="2">
    <location>
        <begin position="1"/>
        <end position="23"/>
    </location>
</feature>
<dbReference type="CDD" id="cd01949">
    <property type="entry name" value="GGDEF"/>
    <property type="match status" value="1"/>
</dbReference>
<dbReference type="Gene3D" id="3.30.70.270">
    <property type="match status" value="1"/>
</dbReference>
<dbReference type="GO" id="GO:0043709">
    <property type="term" value="P:cell adhesion involved in single-species biofilm formation"/>
    <property type="evidence" value="ECO:0007669"/>
    <property type="project" value="TreeGrafter"/>
</dbReference>
<feature type="domain" description="GGDEF" evidence="4">
    <location>
        <begin position="194"/>
        <end position="331"/>
    </location>
</feature>
<name>A0A1E5QP12_9CYAN</name>
<keyword evidence="1" id="KW-0597">Phosphoprotein</keyword>
<dbReference type="PANTHER" id="PTHR45138:SF9">
    <property type="entry name" value="DIGUANYLATE CYCLASE DGCM-RELATED"/>
    <property type="match status" value="1"/>
</dbReference>
<evidence type="ECO:0000256" key="1">
    <source>
        <dbReference type="PROSITE-ProRule" id="PRU00169"/>
    </source>
</evidence>
<evidence type="ECO:0000313" key="5">
    <source>
        <dbReference type="EMBL" id="OEJ76083.1"/>
    </source>
</evidence>
<dbReference type="PROSITE" id="PS50887">
    <property type="entry name" value="GGDEF"/>
    <property type="match status" value="1"/>
</dbReference>
<evidence type="ECO:0000259" key="4">
    <source>
        <dbReference type="PROSITE" id="PS50887"/>
    </source>
</evidence>
<dbReference type="InterPro" id="IPR050469">
    <property type="entry name" value="Diguanylate_Cyclase"/>
</dbReference>
<dbReference type="GO" id="GO:1902201">
    <property type="term" value="P:negative regulation of bacterial-type flagellum-dependent cell motility"/>
    <property type="evidence" value="ECO:0007669"/>
    <property type="project" value="TreeGrafter"/>
</dbReference>
<feature type="domain" description="Response regulatory" evidence="3">
    <location>
        <begin position="28"/>
        <end position="144"/>
    </location>
</feature>
<dbReference type="InterPro" id="IPR000160">
    <property type="entry name" value="GGDEF_dom"/>
</dbReference>
<dbReference type="Pfam" id="PF00072">
    <property type="entry name" value="Response_reg"/>
    <property type="match status" value="1"/>
</dbReference>
<dbReference type="PROSITE" id="PS50110">
    <property type="entry name" value="RESPONSE_REGULATORY"/>
    <property type="match status" value="1"/>
</dbReference>